<dbReference type="GeneID" id="40385245"/>
<evidence type="ECO:0000256" key="5">
    <source>
        <dbReference type="ARBA" id="ARBA00022728"/>
    </source>
</evidence>
<sequence length="236" mass="27489">MVIKGNFSFPVFLRASIFNFIECFLFFSFPIHTQRTMTDQRTSQGILEKIKALKSARVEAIQANKRAVYDEASGGKKKNREKQKVKDAFNDEAEQISEHDIEGKERTKRPKKTHGKCKGESQLALQNYKKLAERTYAKNVKEMDDHGLKKTRTEYLEEKELVKKLKAEGLGEEEIRSKLTSRTKLDKYVQKVTSWEKKVYEHRHKSNAIEGADGAIHEKNLHFNNKLKRHYNSIDQ</sequence>
<keyword evidence="5 8" id="KW-0747">Spliceosome</keyword>
<feature type="region of interest" description="Disordered" evidence="9">
    <location>
        <begin position="69"/>
        <end position="120"/>
    </location>
</feature>
<dbReference type="GO" id="GO:0005681">
    <property type="term" value="C:spliceosomal complex"/>
    <property type="evidence" value="ECO:0007669"/>
    <property type="project" value="UniProtKB-KW"/>
</dbReference>
<feature type="compositionally biased region" description="Basic and acidic residues" evidence="9">
    <location>
        <begin position="96"/>
        <end position="105"/>
    </location>
</feature>
<dbReference type="Proteomes" id="UP000249293">
    <property type="component" value="Chromosome 4"/>
</dbReference>
<comment type="subunit">
    <text evidence="8">May be part of a spliceosome complex.</text>
</comment>
<dbReference type="STRING" id="4909.A0A2U9R8J4"/>
<dbReference type="InterPro" id="IPR013260">
    <property type="entry name" value="mRNA_splic_SYF2"/>
</dbReference>
<reference evidence="11 12" key="1">
    <citation type="submission" date="2018-06" db="EMBL/GenBank/DDBJ databases">
        <title>Population genomics shows no distinction between pathogenic Candida krusei and environmental Pichia kudriavzevii: One species, four names.</title>
        <authorList>
            <person name="Douglass A.P."/>
            <person name="Offei B."/>
            <person name="Braun-Galleani S."/>
            <person name="Coughlan A.Y."/>
            <person name="Martos A."/>
            <person name="Ortiz-Merino R.A."/>
            <person name="Byrne K.P."/>
            <person name="Wolfe K.H."/>
        </authorList>
    </citation>
    <scope>NUCLEOTIDE SEQUENCE [LARGE SCALE GENOMIC DNA]</scope>
    <source>
        <strain evidence="11 12">CBS573</strain>
    </source>
</reference>
<dbReference type="KEGG" id="pkz:C5L36_0D01520"/>
<comment type="function">
    <text evidence="8">Involved in pre-mRNA splicing.</text>
</comment>
<dbReference type="OrthoDB" id="199717at2759"/>
<evidence type="ECO:0000256" key="8">
    <source>
        <dbReference type="RuleBase" id="RU367148"/>
    </source>
</evidence>
<evidence type="ECO:0000256" key="9">
    <source>
        <dbReference type="SAM" id="MobiDB-lite"/>
    </source>
</evidence>
<evidence type="ECO:0000256" key="10">
    <source>
        <dbReference type="SAM" id="Phobius"/>
    </source>
</evidence>
<keyword evidence="4 8" id="KW-0507">mRNA processing</keyword>
<keyword evidence="12" id="KW-1185">Reference proteome</keyword>
<comment type="similarity">
    <text evidence="2 8">Belongs to the SYF2 family.</text>
</comment>
<name>A0A2U9R8J4_PICKU</name>
<organism evidence="11 12">
    <name type="scientific">Pichia kudriavzevii</name>
    <name type="common">Yeast</name>
    <name type="synonym">Issatchenkia orientalis</name>
    <dbReference type="NCBI Taxonomy" id="4909"/>
    <lineage>
        <taxon>Eukaryota</taxon>
        <taxon>Fungi</taxon>
        <taxon>Dikarya</taxon>
        <taxon>Ascomycota</taxon>
        <taxon>Saccharomycotina</taxon>
        <taxon>Pichiomycetes</taxon>
        <taxon>Pichiales</taxon>
        <taxon>Pichiaceae</taxon>
        <taxon>Pichia</taxon>
    </lineage>
</organism>
<dbReference type="VEuPathDB" id="FungiDB:C5L36_0D01520"/>
<dbReference type="AlphaFoldDB" id="A0A2U9R8J4"/>
<evidence type="ECO:0000256" key="7">
    <source>
        <dbReference type="ARBA" id="ARBA00023242"/>
    </source>
</evidence>
<feature type="compositionally biased region" description="Basic residues" evidence="9">
    <location>
        <begin position="106"/>
        <end position="116"/>
    </location>
</feature>
<evidence type="ECO:0000256" key="4">
    <source>
        <dbReference type="ARBA" id="ARBA00022664"/>
    </source>
</evidence>
<evidence type="ECO:0000313" key="12">
    <source>
        <dbReference type="Proteomes" id="UP000249293"/>
    </source>
</evidence>
<gene>
    <name evidence="11" type="ORF">C5L36_0D01520</name>
</gene>
<feature type="transmembrane region" description="Helical" evidence="10">
    <location>
        <begin position="12"/>
        <end position="31"/>
    </location>
</feature>
<evidence type="ECO:0000256" key="1">
    <source>
        <dbReference type="ARBA" id="ARBA00004123"/>
    </source>
</evidence>
<dbReference type="EMBL" id="CP028776">
    <property type="protein sequence ID" value="AWU77416.1"/>
    <property type="molecule type" value="Genomic_DNA"/>
</dbReference>
<keyword evidence="10" id="KW-0472">Membrane</keyword>
<evidence type="ECO:0000313" key="11">
    <source>
        <dbReference type="EMBL" id="AWU77416.1"/>
    </source>
</evidence>
<dbReference type="GO" id="GO:0000398">
    <property type="term" value="P:mRNA splicing, via spliceosome"/>
    <property type="evidence" value="ECO:0007669"/>
    <property type="project" value="UniProtKB-UniRule"/>
</dbReference>
<accession>A0A2U9R8J4</accession>
<evidence type="ECO:0000256" key="2">
    <source>
        <dbReference type="ARBA" id="ARBA00010028"/>
    </source>
</evidence>
<keyword evidence="6 8" id="KW-0508">mRNA splicing</keyword>
<proteinExistence type="inferred from homology"/>
<dbReference type="RefSeq" id="XP_029322893.1">
    <property type="nucleotide sequence ID" value="XM_029467033.1"/>
</dbReference>
<protein>
    <recommendedName>
        <fullName evidence="3 8">Pre-mRNA-splicing factor SYF2</fullName>
    </recommendedName>
</protein>
<dbReference type="Pfam" id="PF08231">
    <property type="entry name" value="SYF2"/>
    <property type="match status" value="1"/>
</dbReference>
<evidence type="ECO:0000256" key="3">
    <source>
        <dbReference type="ARBA" id="ARBA00014745"/>
    </source>
</evidence>
<comment type="subcellular location">
    <subcellularLocation>
        <location evidence="1 8">Nucleus</location>
    </subcellularLocation>
</comment>
<keyword evidence="10" id="KW-1133">Transmembrane helix</keyword>
<keyword evidence="10" id="KW-0812">Transmembrane</keyword>
<keyword evidence="7 8" id="KW-0539">Nucleus</keyword>
<evidence type="ECO:0000256" key="6">
    <source>
        <dbReference type="ARBA" id="ARBA00023187"/>
    </source>
</evidence>